<dbReference type="InterPro" id="IPR051464">
    <property type="entry name" value="Peptidase_M42_aminopept"/>
</dbReference>
<dbReference type="Pfam" id="PF05343">
    <property type="entry name" value="Peptidase_M42"/>
    <property type="match status" value="1"/>
</dbReference>
<dbReference type="PANTHER" id="PTHR32481">
    <property type="entry name" value="AMINOPEPTIDASE"/>
    <property type="match status" value="1"/>
</dbReference>
<accession>A0ABS9UXB7</accession>
<proteinExistence type="inferred from homology"/>
<keyword evidence="7" id="KW-1185">Reference proteome</keyword>
<protein>
    <submittedName>
        <fullName evidence="6">Aminopeptidase</fullName>
    </submittedName>
</protein>
<keyword evidence="4" id="KW-0479">Metal-binding</keyword>
<evidence type="ECO:0000256" key="1">
    <source>
        <dbReference type="ARBA" id="ARBA00006272"/>
    </source>
</evidence>
<keyword evidence="2 6" id="KW-0031">Aminopeptidase</keyword>
<evidence type="ECO:0000256" key="3">
    <source>
        <dbReference type="ARBA" id="ARBA00022670"/>
    </source>
</evidence>
<dbReference type="GO" id="GO:0004177">
    <property type="term" value="F:aminopeptidase activity"/>
    <property type="evidence" value="ECO:0007669"/>
    <property type="project" value="UniProtKB-KW"/>
</dbReference>
<sequence length="302" mass="34161">MKFLEDLFTINSVSGDELTVSQFILNTIFQRCNHWKVTPNVFFGENFQDCILLKFGKPRTAVFAHMDTIGFMTRYDNQLITVGGPELVGGTYLVGQDSLGPIRCRLIVDEDMICHDFPRTIDRGTYLSFEQNLRIDDEFIQGAYLDNRLGVYNALEICEDLEDGWIVFTTYEEHGGGSMPFLLDFIMNESPVNQALVSDITWVTDGVVHGGGVAISIRDKFIPRRAYINKVLSLAKQSGIDYQLEVEDAGGSDGREIQFSRYPIDWCFIGAPEDNVHSPNEKVALFDLGCMVAMYRYLMAHL</sequence>
<comment type="similarity">
    <text evidence="1">Belongs to the peptidase M42 family.</text>
</comment>
<reference evidence="6" key="1">
    <citation type="submission" date="2022-03" db="EMBL/GenBank/DDBJ databases">
        <title>De novo assembled genomes of Belliella spp. (Cyclobacteriaceae) strains.</title>
        <authorList>
            <person name="Szabo A."/>
            <person name="Korponai K."/>
            <person name="Felfoldi T."/>
        </authorList>
    </citation>
    <scope>NUCLEOTIDE SEQUENCE</scope>
    <source>
        <strain evidence="6">DSM 111904</strain>
    </source>
</reference>
<name>A0ABS9UXB7_9BACT</name>
<dbReference type="SUPFAM" id="SSF53187">
    <property type="entry name" value="Zn-dependent exopeptidases"/>
    <property type="match status" value="1"/>
</dbReference>
<dbReference type="Gene3D" id="3.40.630.10">
    <property type="entry name" value="Zn peptidases"/>
    <property type="match status" value="1"/>
</dbReference>
<comment type="caution">
    <text evidence="6">The sequence shown here is derived from an EMBL/GenBank/DDBJ whole genome shotgun (WGS) entry which is preliminary data.</text>
</comment>
<dbReference type="Gene3D" id="2.40.30.40">
    <property type="entry name" value="Peptidase M42, domain 2"/>
    <property type="match status" value="1"/>
</dbReference>
<evidence type="ECO:0000313" key="7">
    <source>
        <dbReference type="Proteomes" id="UP001165489"/>
    </source>
</evidence>
<evidence type="ECO:0000313" key="6">
    <source>
        <dbReference type="EMBL" id="MCH7408797.1"/>
    </source>
</evidence>
<evidence type="ECO:0000256" key="5">
    <source>
        <dbReference type="ARBA" id="ARBA00022801"/>
    </source>
</evidence>
<dbReference type="InterPro" id="IPR023367">
    <property type="entry name" value="Peptidase_M42_dom2"/>
</dbReference>
<keyword evidence="3" id="KW-0645">Protease</keyword>
<dbReference type="EMBL" id="JAKZGP010000008">
    <property type="protein sequence ID" value="MCH7408797.1"/>
    <property type="molecule type" value="Genomic_DNA"/>
</dbReference>
<evidence type="ECO:0000256" key="4">
    <source>
        <dbReference type="ARBA" id="ARBA00022723"/>
    </source>
</evidence>
<dbReference type="RefSeq" id="WP_241347159.1">
    <property type="nucleotide sequence ID" value="NZ_JAKZGP010000008.1"/>
</dbReference>
<evidence type="ECO:0000256" key="2">
    <source>
        <dbReference type="ARBA" id="ARBA00022438"/>
    </source>
</evidence>
<organism evidence="6 7">
    <name type="scientific">Belliella filtrata</name>
    <dbReference type="NCBI Taxonomy" id="2923435"/>
    <lineage>
        <taxon>Bacteria</taxon>
        <taxon>Pseudomonadati</taxon>
        <taxon>Bacteroidota</taxon>
        <taxon>Cytophagia</taxon>
        <taxon>Cytophagales</taxon>
        <taxon>Cyclobacteriaceae</taxon>
        <taxon>Belliella</taxon>
    </lineage>
</organism>
<gene>
    <name evidence="6" type="ORF">MM239_05275</name>
</gene>
<dbReference type="Proteomes" id="UP001165489">
    <property type="component" value="Unassembled WGS sequence"/>
</dbReference>
<dbReference type="InterPro" id="IPR008007">
    <property type="entry name" value="Peptidase_M42"/>
</dbReference>
<dbReference type="PANTHER" id="PTHR32481:SF7">
    <property type="entry name" value="AMINOPEPTIDASE YHFE-RELATED"/>
    <property type="match status" value="1"/>
</dbReference>
<keyword evidence="5" id="KW-0378">Hydrolase</keyword>